<name>A0A8S5T707_9CAUD</name>
<proteinExistence type="predicted"/>
<accession>A0A8S5T707</accession>
<protein>
    <submittedName>
        <fullName evidence="2">Uncharacterized protein</fullName>
    </submittedName>
</protein>
<evidence type="ECO:0000313" key="2">
    <source>
        <dbReference type="EMBL" id="DAF59124.1"/>
    </source>
</evidence>
<evidence type="ECO:0000256" key="1">
    <source>
        <dbReference type="SAM" id="MobiDB-lite"/>
    </source>
</evidence>
<organism evidence="2">
    <name type="scientific">Siphoviridae sp. ctmwf23</name>
    <dbReference type="NCBI Taxonomy" id="2827935"/>
    <lineage>
        <taxon>Viruses</taxon>
        <taxon>Duplodnaviria</taxon>
        <taxon>Heunggongvirae</taxon>
        <taxon>Uroviricota</taxon>
        <taxon>Caudoviricetes</taxon>
    </lineage>
</organism>
<sequence length="29" mass="3303">MLLEREGKLGRARPHKKVSNTSVRRAQAL</sequence>
<reference evidence="2" key="1">
    <citation type="journal article" date="2021" name="Proc. Natl. Acad. Sci. U.S.A.">
        <title>A Catalog of Tens of Thousands of Viruses from Human Metagenomes Reveals Hidden Associations with Chronic Diseases.</title>
        <authorList>
            <person name="Tisza M.J."/>
            <person name="Buck C.B."/>
        </authorList>
    </citation>
    <scope>NUCLEOTIDE SEQUENCE</scope>
    <source>
        <strain evidence="2">Ctmwf23</strain>
    </source>
</reference>
<feature type="region of interest" description="Disordered" evidence="1">
    <location>
        <begin position="1"/>
        <end position="29"/>
    </location>
</feature>
<feature type="compositionally biased region" description="Polar residues" evidence="1">
    <location>
        <begin position="19"/>
        <end position="29"/>
    </location>
</feature>
<dbReference type="EMBL" id="BK032763">
    <property type="protein sequence ID" value="DAF59124.1"/>
    <property type="molecule type" value="Genomic_DNA"/>
</dbReference>